<accession>A0ABV1KDE4</accession>
<evidence type="ECO:0000313" key="3">
    <source>
        <dbReference type="Proteomes" id="UP001494902"/>
    </source>
</evidence>
<keyword evidence="3" id="KW-1185">Reference proteome</keyword>
<organism evidence="2 3">
    <name type="scientific">Pseudonocardia nematodicida</name>
    <dbReference type="NCBI Taxonomy" id="1206997"/>
    <lineage>
        <taxon>Bacteria</taxon>
        <taxon>Bacillati</taxon>
        <taxon>Actinomycetota</taxon>
        <taxon>Actinomycetes</taxon>
        <taxon>Pseudonocardiales</taxon>
        <taxon>Pseudonocardiaceae</taxon>
        <taxon>Pseudonocardia</taxon>
    </lineage>
</organism>
<proteinExistence type="predicted"/>
<dbReference type="EMBL" id="JBEDNQ010000007">
    <property type="protein sequence ID" value="MEQ3552480.1"/>
    <property type="molecule type" value="Genomic_DNA"/>
</dbReference>
<dbReference type="InterPro" id="IPR012338">
    <property type="entry name" value="Beta-lactam/transpept-like"/>
</dbReference>
<dbReference type="RefSeq" id="WP_349299540.1">
    <property type="nucleotide sequence ID" value="NZ_JBEDNQ010000007.1"/>
</dbReference>
<gene>
    <name evidence="2" type="ORF">WIS52_18555</name>
</gene>
<comment type="caution">
    <text evidence="2">The sequence shown here is derived from an EMBL/GenBank/DDBJ whole genome shotgun (WGS) entry which is preliminary data.</text>
</comment>
<dbReference type="Proteomes" id="UP001494902">
    <property type="component" value="Unassembled WGS sequence"/>
</dbReference>
<evidence type="ECO:0000313" key="2">
    <source>
        <dbReference type="EMBL" id="MEQ3552480.1"/>
    </source>
</evidence>
<evidence type="ECO:0000256" key="1">
    <source>
        <dbReference type="SAM" id="MobiDB-lite"/>
    </source>
</evidence>
<name>A0ABV1KDE4_9PSEU</name>
<feature type="region of interest" description="Disordered" evidence="1">
    <location>
        <begin position="96"/>
        <end position="120"/>
    </location>
</feature>
<dbReference type="SUPFAM" id="SSF56601">
    <property type="entry name" value="beta-lactamase/transpeptidase-like"/>
    <property type="match status" value="1"/>
</dbReference>
<sequence length="348" mass="36148">MSVFRAVFRRRPAADGGAVGERGARHSTAVWVTVAVGAVLAATGAVLVGDPPAGADAPTATRASLTTDSATPLRGAAAPAAAPDLLAELTRPVPAGVPEAAPAPAAPELLDQPAGSLPVAREGEDGLQMSWALLDTTGEDPAGGTPRWTGSANAATHRTESESTIKAWLSMDTLRAAAEAGRAVTPAERADISAAVRASDNSATERMYRANGREAALARLQPECGVDVATSRPGWWSFTQLSAVDAAAILACVRERATEWPGGEELLVDLRAITPDGRSGVHTRFGPDVSEKNGWTQHGRGFWNVNCVLADDDRALAVLTTYPDDRGVDYGWGVCRDVADDVLAADSR</sequence>
<feature type="region of interest" description="Disordered" evidence="1">
    <location>
        <begin position="138"/>
        <end position="160"/>
    </location>
</feature>
<reference evidence="2 3" key="1">
    <citation type="submission" date="2024-03" db="EMBL/GenBank/DDBJ databases">
        <title>Draft genome sequence of Pseudonocardia nematodicida JCM 31783.</title>
        <authorList>
            <person name="Butdee W."/>
            <person name="Duangmal K."/>
        </authorList>
    </citation>
    <scope>NUCLEOTIDE SEQUENCE [LARGE SCALE GENOMIC DNA]</scope>
    <source>
        <strain evidence="2 3">JCM 31783</strain>
    </source>
</reference>
<evidence type="ECO:0008006" key="4">
    <source>
        <dbReference type="Google" id="ProtNLM"/>
    </source>
</evidence>
<dbReference type="Gene3D" id="3.40.710.10">
    <property type="entry name" value="DD-peptidase/beta-lactamase superfamily"/>
    <property type="match status" value="1"/>
</dbReference>
<feature type="region of interest" description="Disordered" evidence="1">
    <location>
        <begin position="54"/>
        <end position="77"/>
    </location>
</feature>
<feature type="compositionally biased region" description="Low complexity" evidence="1">
    <location>
        <begin position="96"/>
        <end position="108"/>
    </location>
</feature>
<protein>
    <recommendedName>
        <fullName evidence="4">Serine hydrolase</fullName>
    </recommendedName>
</protein>